<feature type="domain" description="SGNH hydrolase-type esterase" evidence="1">
    <location>
        <begin position="145"/>
        <end position="314"/>
    </location>
</feature>
<proteinExistence type="predicted"/>
<comment type="caution">
    <text evidence="3">The sequence shown here is derived from an EMBL/GenBank/DDBJ whole genome shotgun (WGS) entry which is preliminary data.</text>
</comment>
<dbReference type="Gene3D" id="2.60.120.260">
    <property type="entry name" value="Galactose-binding domain-like"/>
    <property type="match status" value="1"/>
</dbReference>
<dbReference type="EMBL" id="BAABCN010000008">
    <property type="protein sequence ID" value="GAA3883282.1"/>
    <property type="molecule type" value="Genomic_DNA"/>
</dbReference>
<keyword evidence="4" id="KW-1185">Reference proteome</keyword>
<gene>
    <name evidence="3" type="ORF">GCM10022381_26850</name>
</gene>
<dbReference type="RefSeq" id="WP_345067548.1">
    <property type="nucleotide sequence ID" value="NZ_BAABCN010000008.1"/>
</dbReference>
<organism evidence="3 4">
    <name type="scientific">Leifsonia kafniensis</name>
    <dbReference type="NCBI Taxonomy" id="475957"/>
    <lineage>
        <taxon>Bacteria</taxon>
        <taxon>Bacillati</taxon>
        <taxon>Actinomycetota</taxon>
        <taxon>Actinomycetes</taxon>
        <taxon>Micrococcales</taxon>
        <taxon>Microbacteriaceae</taxon>
        <taxon>Leifsonia</taxon>
    </lineage>
</organism>
<dbReference type="InterPro" id="IPR048977">
    <property type="entry name" value="SsfX3-like_N"/>
</dbReference>
<dbReference type="Pfam" id="PF21181">
    <property type="entry name" value="SsfX3_N"/>
    <property type="match status" value="1"/>
</dbReference>
<evidence type="ECO:0000313" key="3">
    <source>
        <dbReference type="EMBL" id="GAA3883282.1"/>
    </source>
</evidence>
<evidence type="ECO:0000259" key="2">
    <source>
        <dbReference type="Pfam" id="PF21181"/>
    </source>
</evidence>
<dbReference type="SUPFAM" id="SSF52266">
    <property type="entry name" value="SGNH hydrolase"/>
    <property type="match status" value="1"/>
</dbReference>
<evidence type="ECO:0000259" key="1">
    <source>
        <dbReference type="Pfam" id="PF13472"/>
    </source>
</evidence>
<reference evidence="4" key="1">
    <citation type="journal article" date="2019" name="Int. J. Syst. Evol. Microbiol.">
        <title>The Global Catalogue of Microorganisms (GCM) 10K type strain sequencing project: providing services to taxonomists for standard genome sequencing and annotation.</title>
        <authorList>
            <consortium name="The Broad Institute Genomics Platform"/>
            <consortium name="The Broad Institute Genome Sequencing Center for Infectious Disease"/>
            <person name="Wu L."/>
            <person name="Ma J."/>
        </authorList>
    </citation>
    <scope>NUCLEOTIDE SEQUENCE [LARGE SCALE GENOMIC DNA]</scope>
    <source>
        <strain evidence="4">JCM 17021</strain>
    </source>
</reference>
<protein>
    <recommendedName>
        <fullName evidence="5">SGNH hydrolase-type esterase domain-containing protein</fullName>
    </recommendedName>
</protein>
<sequence>MDLSLSAHPQLWEGAVSWTSDGQWWEPWRLHPEDELLAYAPPLFERARLATGVRLRLRTDAGALRVELDFAPDAQGCADLVVDGMLTQRIPVQPGISEVQIALSGGLADVEFWLPHTGRVRVGRVTAERATIAVPMQNARPRWVAYGSSITQCSESDGPAETWPALVARELGLDLTCLGFGAECHLDPIIPATIAGRQPDLISLCLGINVYGQSSFGPRAWRGQVAGFVRSVRVANPDADIVLISPIVSPTRESAQNKVGMTLAEIRCDVETVTGHLRAADSRLFGIHGLDLLGLDEGDMLIDGVHPGQDGYRRMAARIAPVLAGILGQS</sequence>
<evidence type="ECO:0008006" key="5">
    <source>
        <dbReference type="Google" id="ProtNLM"/>
    </source>
</evidence>
<dbReference type="InterPro" id="IPR036514">
    <property type="entry name" value="SGNH_hydro_sf"/>
</dbReference>
<dbReference type="Pfam" id="PF13472">
    <property type="entry name" value="Lipase_GDSL_2"/>
    <property type="match status" value="1"/>
</dbReference>
<dbReference type="InterPro" id="IPR013830">
    <property type="entry name" value="SGNH_hydro"/>
</dbReference>
<dbReference type="Proteomes" id="UP001501803">
    <property type="component" value="Unassembled WGS sequence"/>
</dbReference>
<name>A0ABP7KRI1_9MICO</name>
<dbReference type="Gene3D" id="3.40.50.1110">
    <property type="entry name" value="SGNH hydrolase"/>
    <property type="match status" value="1"/>
</dbReference>
<feature type="domain" description="SsfX3-like N-terminal" evidence="2">
    <location>
        <begin position="13"/>
        <end position="117"/>
    </location>
</feature>
<evidence type="ECO:0000313" key="4">
    <source>
        <dbReference type="Proteomes" id="UP001501803"/>
    </source>
</evidence>
<accession>A0ABP7KRI1</accession>